<keyword evidence="1 4" id="KW-0732">Signal</keyword>
<evidence type="ECO:0000256" key="1">
    <source>
        <dbReference type="ARBA" id="ARBA00022729"/>
    </source>
</evidence>
<dbReference type="Pfam" id="PF26628">
    <property type="entry name" value="DUF8202"/>
    <property type="match status" value="1"/>
</dbReference>
<dbReference type="InterPro" id="IPR026444">
    <property type="entry name" value="Secre_tail"/>
</dbReference>
<dbReference type="InterPro" id="IPR058515">
    <property type="entry name" value="DUF8202"/>
</dbReference>
<keyword evidence="2" id="KW-1015">Disulfide bond</keyword>
<feature type="region of interest" description="Disordered" evidence="3">
    <location>
        <begin position="58"/>
        <end position="77"/>
    </location>
</feature>
<protein>
    <submittedName>
        <fullName evidence="6">T9SS type A sorting domain-containing protein</fullName>
    </submittedName>
</protein>
<dbReference type="RefSeq" id="WP_132064656.1">
    <property type="nucleotide sequence ID" value="NZ_SMFN01000001.1"/>
</dbReference>
<name>A0A4R5D3B7_9FLAO</name>
<evidence type="ECO:0000256" key="2">
    <source>
        <dbReference type="ARBA" id="ARBA00023157"/>
    </source>
</evidence>
<feature type="chain" id="PRO_5020523295" evidence="4">
    <location>
        <begin position="27"/>
        <end position="2199"/>
    </location>
</feature>
<dbReference type="EMBL" id="SMFN01000001">
    <property type="protein sequence ID" value="TDE07849.1"/>
    <property type="molecule type" value="Genomic_DNA"/>
</dbReference>
<feature type="compositionally biased region" description="Gly residues" evidence="3">
    <location>
        <begin position="188"/>
        <end position="203"/>
    </location>
</feature>
<dbReference type="NCBIfam" id="TIGR04183">
    <property type="entry name" value="Por_Secre_tail"/>
    <property type="match status" value="1"/>
</dbReference>
<evidence type="ECO:0000259" key="5">
    <source>
        <dbReference type="SMART" id="SM00560"/>
    </source>
</evidence>
<keyword evidence="7" id="KW-1185">Reference proteome</keyword>
<dbReference type="Gene3D" id="2.60.40.10">
    <property type="entry name" value="Immunoglobulins"/>
    <property type="match status" value="1"/>
</dbReference>
<dbReference type="SMART" id="SM00560">
    <property type="entry name" value="LamGL"/>
    <property type="match status" value="1"/>
</dbReference>
<feature type="region of interest" description="Disordered" evidence="3">
    <location>
        <begin position="217"/>
        <end position="241"/>
    </location>
</feature>
<feature type="region of interest" description="Disordered" evidence="3">
    <location>
        <begin position="188"/>
        <end position="207"/>
    </location>
</feature>
<dbReference type="InterPro" id="IPR045829">
    <property type="entry name" value="PKD_6"/>
</dbReference>
<dbReference type="InterPro" id="IPR013783">
    <property type="entry name" value="Ig-like_fold"/>
</dbReference>
<proteinExistence type="predicted"/>
<sequence length="2199" mass="230403">MNKTILFTKKTYFTIALLSLVFLGYSQSPKTYSNSGNFNVPAGVTTVRVQAWGGGGAGGGVNGGGGSNRTGGGGSGGTYTNNTSVTVTAGNTINIAVGAGGIGANAADGNSGGTSTFNSTIPVSAVGGGGGRVGNATNNNGAGGAIATGITRNGGTGAAGSATLGSGGGGGGAGSTGNGGNGGTVGFGPAAGAGGTPEGGAGATGFSSTTAGVGTSATLLSGGGSGGRSTGNTDRTGGNGANGQVIVTWSCPSYSLTGTSIASPLCTPNGAVVTLAGGTGLPTGNYIVTYNLTGTNTATNATATMSVTTAGIGSFTTTALANVGLTNIQITNLSSGVSSDNCTNTITSGNTASVTLTALPNQPSTITGNASSCSNTSQTYSVTAVAGVTYTWSFPAGWVQTAGTNTNSIIVTTSSTSGNISVTPSNNCGNGTARTLAITISTPIANAGAALATICQGSTTVALGGSFGGTAAAAIWSDGGISGTFTNNTGSTPNTTTWTPPAGYTGTATLTLTTSGGSCGTTFATKTQSVVTGPVATVGSAMTITGSLTSTSLGGNTPSPGSGAWTRVSGPAGTVTFSNSTSGSSTATVPTIGTYVFRWTVTSSCGTSTADITVTYLDANTHRDYTIFYEDFDASNGGWSNTTTTNGSWVRTDTFPGVAEIGENSFWRTNNFNDYSNNTAIEITSPVYNFTGYENLLFNIDIRYKTETNYDGMRILYSINNGAFVVLGASGNGVNWYNSTTVAALGGNGWSNNNATANLAFTPVGVGANRFIKATTTLADGTFRNQSNVRFKVEFRSDASNVDDGVAFDNVSVEGNPMVALALSPIAPAKVNQNLSLWFKSNAGIAVTDGAALTAWEDQAYDITRADLVNKESVKALADDAPTFRDNSTRNINFNPVVDFNAANKDYMNGKGGLYSQDYFIVVYPNDIVQNTMGTNGRQIPLGGKSDDSNFHEDPTGLGFGNTTARYTPDEVISHSVGAYAPGTDSPAPGVDSYGRAFTSTTVTYNEPLIINVKTNASGTQSEIYKNGIKIDNTAGRTGNNGDQQLLNFYEYRNLPFYLGTGRSGISGRTFSALNGRLSEVVAYTAPNSALNQQKIQSYLGLKYGITLHATGSTNPTELNDVNYIDAAGNTIWNTTANNGFNYDIAGIGRDDDSQLNQKQSKTVNTTDDITIGLTDIFATNTANTNTFDSDKKFLVWGNNRGTLAAQPQVIVNISSGITSPSALTTNVSFISVGRTWKVVETGGNVPTAKVSIPAAMLTATITPPGDYLMFISSTPNFDPTAEYRVMRANGSNLETTYDFDGAKYITFGYAPEKTEVRSIKFNGTTDYMDAGKVLDLSPAFTVSAWINKNDNNFNKTILSKRNSAFSTGYDLGINASGRAEMSWYSGVTKQTITSNAIIPIGKWHHIGVTFDGTTAKMYVDGVNKISSILTGIPSVTTNSFFIAAADGAIPSSYFNGSIDEVRVWKTALTDAQFRYVMNQEILSDGALTNGFIIPNTITLNDIISIPWIDLNAYYPMSTYTYTNAKDKSSYGLTAALRNLKTVDRQTAPLPYESASTGNWETIGTWTNSDLQNLPYSTSIEDPLETTSPPTPPGIPVTIDWNIVRVKNSHTITSIGNKKVLGLDIEPTANLIATTSSGLQTDGTKIEVSHYLKLNGKIDLVGRSQLVQTSGSDLDIASEGSLERDQQGQANKFNYNYWGSPVGAINATTNNTDFTVAEVLKDGTNPASPGPITWIDGFNGATSPFSLARYWIYKFDSNDKATDYANWTQIGENGILEAGKGFTLKGPGTSGTQNLVFTGKPNNGTITNTVGSDQLLLVGNPYPSALDADQFINDNIGSIETSIIDGTIDGALYFWEHYASNNSHNLGAYEGGYGVRNLAGGVAPSALGVDFISGAGSTSKLAPNRYIPVGQGFFVIGKIGSGGTVTFNNGQREFIKEDNTTFSQTTYRIPSNPKTESHWTDNKDAVIAIDTHKRVRLGFNFYNQSFHRQVLLAFMDEKANSDMNDGYDAYNIDDSPSDMYLLNGKNKLAIAGEGYFDEEASFPIGIRSETTGKISFVLDGLENFDESQNIFIHDNDTDTYHSIKDTAYEVELTEGTFNERFSLRFTDKSLAVKDPVYANAITVLFTRSNNTLNIKNKAADNTVLAVSLYSLQGKLVSKWEVKEKEQSNIQIPIQDKTSAVYLVKLKTSKGNISKKIIIK</sequence>
<feature type="domain" description="LamG-like jellyroll fold" evidence="5">
    <location>
        <begin position="1339"/>
        <end position="1472"/>
    </location>
</feature>
<dbReference type="InterPro" id="IPR049304">
    <property type="entry name" value="Gly_rich_dom"/>
</dbReference>
<dbReference type="Pfam" id="PF21722">
    <property type="entry name" value="Gly_rich_2"/>
    <property type="match status" value="1"/>
</dbReference>
<dbReference type="InterPro" id="IPR006558">
    <property type="entry name" value="LamG-like"/>
</dbReference>
<dbReference type="GO" id="GO:0004553">
    <property type="term" value="F:hydrolase activity, hydrolyzing O-glycosyl compounds"/>
    <property type="evidence" value="ECO:0007669"/>
    <property type="project" value="UniProtKB-ARBA"/>
</dbReference>
<organism evidence="6 7">
    <name type="scientific">Flavobacterium sandaracinum</name>
    <dbReference type="NCBI Taxonomy" id="2541733"/>
    <lineage>
        <taxon>Bacteria</taxon>
        <taxon>Pseudomonadati</taxon>
        <taxon>Bacteroidota</taxon>
        <taxon>Flavobacteriia</taxon>
        <taxon>Flavobacteriales</taxon>
        <taxon>Flavobacteriaceae</taxon>
        <taxon>Flavobacterium</taxon>
    </lineage>
</organism>
<evidence type="ECO:0000256" key="4">
    <source>
        <dbReference type="SAM" id="SignalP"/>
    </source>
</evidence>
<evidence type="ECO:0000256" key="3">
    <source>
        <dbReference type="SAM" id="MobiDB-lite"/>
    </source>
</evidence>
<dbReference type="InterPro" id="IPR013320">
    <property type="entry name" value="ConA-like_dom_sf"/>
</dbReference>
<dbReference type="Pfam" id="PF18962">
    <property type="entry name" value="Por_Secre_tail"/>
    <property type="match status" value="1"/>
</dbReference>
<dbReference type="Pfam" id="PF13385">
    <property type="entry name" value="Laminin_G_3"/>
    <property type="match status" value="1"/>
</dbReference>
<comment type="caution">
    <text evidence="6">The sequence shown here is derived from an EMBL/GenBank/DDBJ whole genome shotgun (WGS) entry which is preliminary data.</text>
</comment>
<evidence type="ECO:0000313" key="7">
    <source>
        <dbReference type="Proteomes" id="UP000294644"/>
    </source>
</evidence>
<dbReference type="Gene3D" id="2.60.120.200">
    <property type="match status" value="1"/>
</dbReference>
<reference evidence="6 7" key="1">
    <citation type="submission" date="2019-03" db="EMBL/GenBank/DDBJ databases">
        <title>Flavobacterium LB-D12 sp. nov., isolated from arctic soil.</title>
        <authorList>
            <person name="Chaudhary D.K."/>
        </authorList>
    </citation>
    <scope>NUCLEOTIDE SEQUENCE [LARGE SCALE GENOMIC DNA]</scope>
    <source>
        <strain evidence="6 7">LB-D12</strain>
    </source>
</reference>
<dbReference type="GO" id="GO:0005975">
    <property type="term" value="P:carbohydrate metabolic process"/>
    <property type="evidence" value="ECO:0007669"/>
    <property type="project" value="UniProtKB-ARBA"/>
</dbReference>
<feature type="signal peptide" evidence="4">
    <location>
        <begin position="1"/>
        <end position="26"/>
    </location>
</feature>
<dbReference type="SUPFAM" id="SSF49899">
    <property type="entry name" value="Concanavalin A-like lectins/glucanases"/>
    <property type="match status" value="1"/>
</dbReference>
<dbReference type="Pfam" id="PF19408">
    <property type="entry name" value="PKD_6"/>
    <property type="match status" value="1"/>
</dbReference>
<gene>
    <name evidence="6" type="ORF">E0F91_01845</name>
</gene>
<dbReference type="OrthoDB" id="2582440at2"/>
<accession>A0A4R5D3B7</accession>
<dbReference type="Proteomes" id="UP000294644">
    <property type="component" value="Unassembled WGS sequence"/>
</dbReference>
<evidence type="ECO:0000313" key="6">
    <source>
        <dbReference type="EMBL" id="TDE07849.1"/>
    </source>
</evidence>